<sequence length="134" mass="16028">MHSRSGFLKDNEGIERCSYKEDAVVCEELTDESDDESEDEEELEELEELFEVEEIEQEVDELEEQWDDVFIEEEIIEQQAHFTCKDHSLQNALKEVFEQKDRSHMLQLLSFLNLLIWHSKWNLQHVGLTRVKLE</sequence>
<organism evidence="2 3">
    <name type="scientific">Ditylenchus dipsaci</name>
    <dbReference type="NCBI Taxonomy" id="166011"/>
    <lineage>
        <taxon>Eukaryota</taxon>
        <taxon>Metazoa</taxon>
        <taxon>Ecdysozoa</taxon>
        <taxon>Nematoda</taxon>
        <taxon>Chromadorea</taxon>
        <taxon>Rhabditida</taxon>
        <taxon>Tylenchina</taxon>
        <taxon>Tylenchomorpha</taxon>
        <taxon>Sphaerularioidea</taxon>
        <taxon>Anguinidae</taxon>
        <taxon>Anguininae</taxon>
        <taxon>Ditylenchus</taxon>
    </lineage>
</organism>
<evidence type="ECO:0000256" key="1">
    <source>
        <dbReference type="SAM" id="Coils"/>
    </source>
</evidence>
<protein>
    <submittedName>
        <fullName evidence="3">Uncharacterized protein</fullName>
    </submittedName>
</protein>
<dbReference type="Proteomes" id="UP000887574">
    <property type="component" value="Unplaced"/>
</dbReference>
<keyword evidence="1" id="KW-0175">Coiled coil</keyword>
<feature type="coiled-coil region" evidence="1">
    <location>
        <begin position="26"/>
        <end position="72"/>
    </location>
</feature>
<name>A0A915D7X5_9BILA</name>
<evidence type="ECO:0000313" key="3">
    <source>
        <dbReference type="WBParaSite" id="jg16677"/>
    </source>
</evidence>
<keyword evidence="2" id="KW-1185">Reference proteome</keyword>
<dbReference type="WBParaSite" id="jg16677">
    <property type="protein sequence ID" value="jg16677"/>
    <property type="gene ID" value="jg16677"/>
</dbReference>
<reference evidence="3" key="1">
    <citation type="submission" date="2022-11" db="UniProtKB">
        <authorList>
            <consortium name="WormBaseParasite"/>
        </authorList>
    </citation>
    <scope>IDENTIFICATION</scope>
</reference>
<evidence type="ECO:0000313" key="2">
    <source>
        <dbReference type="Proteomes" id="UP000887574"/>
    </source>
</evidence>
<proteinExistence type="predicted"/>
<accession>A0A915D7X5</accession>
<dbReference type="AlphaFoldDB" id="A0A915D7X5"/>